<reference evidence="2 3" key="1">
    <citation type="submission" date="2020-08" db="EMBL/GenBank/DDBJ databases">
        <title>Genomic Encyclopedia of Type Strains, Phase IV (KMG-IV): sequencing the most valuable type-strain genomes for metagenomic binning, comparative biology and taxonomic classification.</title>
        <authorList>
            <person name="Goeker M."/>
        </authorList>
    </citation>
    <scope>NUCLEOTIDE SEQUENCE [LARGE SCALE GENOMIC DNA]</scope>
    <source>
        <strain evidence="2 3">DSM 25079</strain>
    </source>
</reference>
<proteinExistence type="predicted"/>
<organism evidence="2 3">
    <name type="scientific">Sphingobium boeckii</name>
    <dbReference type="NCBI Taxonomy" id="1082345"/>
    <lineage>
        <taxon>Bacteria</taxon>
        <taxon>Pseudomonadati</taxon>
        <taxon>Pseudomonadota</taxon>
        <taxon>Alphaproteobacteria</taxon>
        <taxon>Sphingomonadales</taxon>
        <taxon>Sphingomonadaceae</taxon>
        <taxon>Sphingobium</taxon>
    </lineage>
</organism>
<dbReference type="RefSeq" id="WP_184015102.1">
    <property type="nucleotide sequence ID" value="NZ_JACIJC010000001.1"/>
</dbReference>
<keyword evidence="2" id="KW-0378">Hydrolase</keyword>
<dbReference type="AlphaFoldDB" id="A0A7W9AFM6"/>
<comment type="caution">
    <text evidence="2">The sequence shown here is derived from an EMBL/GenBank/DDBJ whole genome shotgun (WGS) entry which is preliminary data.</text>
</comment>
<keyword evidence="2" id="KW-0645">Protease</keyword>
<evidence type="ECO:0000313" key="3">
    <source>
        <dbReference type="Proteomes" id="UP000549617"/>
    </source>
</evidence>
<keyword evidence="3" id="KW-1185">Reference proteome</keyword>
<accession>A0A7W9AFM6</accession>
<name>A0A7W9AFM6_9SPHN</name>
<dbReference type="SUPFAM" id="SSF50494">
    <property type="entry name" value="Trypsin-like serine proteases"/>
    <property type="match status" value="1"/>
</dbReference>
<dbReference type="EMBL" id="JACIJC010000001">
    <property type="protein sequence ID" value="MBB5684626.1"/>
    <property type="molecule type" value="Genomic_DNA"/>
</dbReference>
<dbReference type="Pfam" id="PF13365">
    <property type="entry name" value="Trypsin_2"/>
    <property type="match status" value="1"/>
</dbReference>
<gene>
    <name evidence="2" type="ORF">FHS49_000617</name>
</gene>
<sequence length="286" mass="29930">MAQRRGGCFFFLLVIFIGAAMVVEDEAPSNNWQANPRRPDLAQGHGAPLPGVEPVPESQIFPATLPEFGIADRGRPQDSQGTGFAVSPDGIWLTAEHVVTGCDRVGLATGPNSAERVGQIFESRVSDAAAIAGGARTATTLALSPVMPREGDDGYHMGFPSGQPAVVHSRFMGRGNAVHPGRSEPVLAWAEIERFPDFEHGLGGISGGPTLDVRGRVIGINSAAGERRGRVLTTVPEAASGLLQAARLQSVSQPPGPIANAAAAVARFQNLIVSGAIRQVYCDVNE</sequence>
<evidence type="ECO:0000313" key="2">
    <source>
        <dbReference type="EMBL" id="MBB5684626.1"/>
    </source>
</evidence>
<dbReference type="Proteomes" id="UP000549617">
    <property type="component" value="Unassembled WGS sequence"/>
</dbReference>
<dbReference type="Gene3D" id="2.40.10.120">
    <property type="match status" value="1"/>
</dbReference>
<feature type="region of interest" description="Disordered" evidence="1">
    <location>
        <begin position="29"/>
        <end position="49"/>
    </location>
</feature>
<dbReference type="GO" id="GO:0008233">
    <property type="term" value="F:peptidase activity"/>
    <property type="evidence" value="ECO:0007669"/>
    <property type="project" value="UniProtKB-KW"/>
</dbReference>
<protein>
    <submittedName>
        <fullName evidence="2">S1-C subfamily serine protease</fullName>
    </submittedName>
</protein>
<dbReference type="GO" id="GO:0006508">
    <property type="term" value="P:proteolysis"/>
    <property type="evidence" value="ECO:0007669"/>
    <property type="project" value="UniProtKB-KW"/>
</dbReference>
<evidence type="ECO:0000256" key="1">
    <source>
        <dbReference type="SAM" id="MobiDB-lite"/>
    </source>
</evidence>
<dbReference type="InterPro" id="IPR009003">
    <property type="entry name" value="Peptidase_S1_PA"/>
</dbReference>